<dbReference type="PROSITE" id="PS50943">
    <property type="entry name" value="HTH_CROC1"/>
    <property type="match status" value="1"/>
</dbReference>
<evidence type="ECO:0000259" key="1">
    <source>
        <dbReference type="PROSITE" id="PS50943"/>
    </source>
</evidence>
<dbReference type="CDD" id="cd06529">
    <property type="entry name" value="S24_LexA-like"/>
    <property type="match status" value="1"/>
</dbReference>
<protein>
    <submittedName>
        <fullName evidence="2">Putative phage repressor</fullName>
    </submittedName>
</protein>
<accession>A0A4U8YV15</accession>
<dbReference type="Gene3D" id="1.10.260.40">
    <property type="entry name" value="lambda repressor-like DNA-binding domains"/>
    <property type="match status" value="1"/>
</dbReference>
<gene>
    <name evidence="2" type="ORF">MTUNDRAET4_0766</name>
</gene>
<reference evidence="2 3" key="1">
    <citation type="submission" date="2019-03" db="EMBL/GenBank/DDBJ databases">
        <authorList>
            <person name="Kox A.R. M."/>
        </authorList>
    </citation>
    <scope>NUCLEOTIDE SEQUENCE [LARGE SCALE GENOMIC DNA]</scope>
    <source>
        <strain evidence="2">MTUNDRAET4 annotated genome</strain>
    </source>
</reference>
<dbReference type="SMART" id="SM00530">
    <property type="entry name" value="HTH_XRE"/>
    <property type="match status" value="1"/>
</dbReference>
<dbReference type="SUPFAM" id="SSF51306">
    <property type="entry name" value="LexA/Signal peptidase"/>
    <property type="match status" value="1"/>
</dbReference>
<dbReference type="InterPro" id="IPR036286">
    <property type="entry name" value="LexA/Signal_pep-like_sf"/>
</dbReference>
<dbReference type="InterPro" id="IPR039418">
    <property type="entry name" value="LexA-like"/>
</dbReference>
<dbReference type="Proteomes" id="UP000294360">
    <property type="component" value="Chromosome"/>
</dbReference>
<feature type="domain" description="HTH cro/C1-type" evidence="1">
    <location>
        <begin position="21"/>
        <end position="63"/>
    </location>
</feature>
<dbReference type="SUPFAM" id="SSF47413">
    <property type="entry name" value="lambda repressor-like DNA-binding domains"/>
    <property type="match status" value="1"/>
</dbReference>
<dbReference type="KEGG" id="mtun:MTUNDRAET4_0766"/>
<dbReference type="RefSeq" id="WP_134487060.1">
    <property type="nucleotide sequence ID" value="NZ_LR536450.1"/>
</dbReference>
<dbReference type="OrthoDB" id="9792157at2"/>
<evidence type="ECO:0000313" key="3">
    <source>
        <dbReference type="Proteomes" id="UP000294360"/>
    </source>
</evidence>
<dbReference type="InterPro" id="IPR001387">
    <property type="entry name" value="Cro/C1-type_HTH"/>
</dbReference>
<evidence type="ECO:0000313" key="2">
    <source>
        <dbReference type="EMBL" id="VFU07659.1"/>
    </source>
</evidence>
<dbReference type="InterPro" id="IPR010982">
    <property type="entry name" value="Lambda_DNA-bd_dom_sf"/>
</dbReference>
<dbReference type="AlphaFoldDB" id="A0A4U8YV15"/>
<sequence>MEEPHDRLAIARRNAGFENATDAARAFGWNENTYRSHENGERGLRLAIAERYARAFKTSAAWLLTGEGDAEAAPEPKNIVRLVGRIGAGAVIDADFEQEPPEGFAEIEIPYPVPDGAVAFEIVGDSMWPRYDPGDIVICWKVAQTRTEADGWEAAVRLTDGRRYLKTIRRVSKDRFDLVSHNAAPILNVQIEWACKVFGNIRAGEWNLLERAPRRSK</sequence>
<proteinExistence type="predicted"/>
<dbReference type="Pfam" id="PF00717">
    <property type="entry name" value="Peptidase_S24"/>
    <property type="match status" value="1"/>
</dbReference>
<organism evidence="2 3">
    <name type="scientific">Methylocella tundrae</name>
    <dbReference type="NCBI Taxonomy" id="227605"/>
    <lineage>
        <taxon>Bacteria</taxon>
        <taxon>Pseudomonadati</taxon>
        <taxon>Pseudomonadota</taxon>
        <taxon>Alphaproteobacteria</taxon>
        <taxon>Hyphomicrobiales</taxon>
        <taxon>Beijerinckiaceae</taxon>
        <taxon>Methylocella</taxon>
    </lineage>
</organism>
<dbReference type="Gene3D" id="2.10.109.10">
    <property type="entry name" value="Umud Fragment, subunit A"/>
    <property type="match status" value="1"/>
</dbReference>
<name>A0A4U8YV15_METTU</name>
<dbReference type="EMBL" id="LR536450">
    <property type="protein sequence ID" value="VFU07659.1"/>
    <property type="molecule type" value="Genomic_DNA"/>
</dbReference>
<dbReference type="InterPro" id="IPR015927">
    <property type="entry name" value="Peptidase_S24_S26A/B/C"/>
</dbReference>
<dbReference type="GO" id="GO:0003677">
    <property type="term" value="F:DNA binding"/>
    <property type="evidence" value="ECO:0007669"/>
    <property type="project" value="InterPro"/>
</dbReference>